<feature type="transmembrane region" description="Helical" evidence="1">
    <location>
        <begin position="128"/>
        <end position="149"/>
    </location>
</feature>
<keyword evidence="1" id="KW-0472">Membrane</keyword>
<evidence type="ECO:0000313" key="2">
    <source>
        <dbReference type="EMBL" id="GAA0551459.1"/>
    </source>
</evidence>
<dbReference type="Proteomes" id="UP000549343">
    <property type="component" value="Unassembled WGS sequence"/>
</dbReference>
<feature type="transmembrane region" description="Helical" evidence="1">
    <location>
        <begin position="86"/>
        <end position="107"/>
    </location>
</feature>
<keyword evidence="1" id="KW-1133">Transmembrane helix</keyword>
<gene>
    <name evidence="3" type="ORF">F4557_006162</name>
    <name evidence="2" type="ORF">GCM10009546_11820</name>
</gene>
<feature type="transmembrane region" description="Helical" evidence="1">
    <location>
        <begin position="169"/>
        <end position="189"/>
    </location>
</feature>
<reference evidence="3 4" key="3">
    <citation type="submission" date="2020-08" db="EMBL/GenBank/DDBJ databases">
        <title>Sequencing the genomes of 1000 actinobacteria strains.</title>
        <authorList>
            <person name="Klenk H.-P."/>
        </authorList>
    </citation>
    <scope>NUCLEOTIDE SEQUENCE [LARGE SCALE GENOMIC DNA]</scope>
    <source>
        <strain evidence="3 4">DSM 44772</strain>
    </source>
</reference>
<dbReference type="Proteomes" id="UP001501427">
    <property type="component" value="Unassembled WGS sequence"/>
</dbReference>
<evidence type="ECO:0008006" key="6">
    <source>
        <dbReference type="Google" id="ProtNLM"/>
    </source>
</evidence>
<reference evidence="2" key="1">
    <citation type="journal article" date="2014" name="Int. J. Syst. Evol. Microbiol.">
        <title>Complete genome of a new Firmicutes species belonging to the dominant human colonic microbiota ('Ruminococcus bicirculans') reveals two chromosomes and a selective capacity to utilize plant glucans.</title>
        <authorList>
            <consortium name="NISC Comparative Sequencing Program"/>
            <person name="Wegmann U."/>
            <person name="Louis P."/>
            <person name="Goesmann A."/>
            <person name="Henrissat B."/>
            <person name="Duncan S.H."/>
            <person name="Flint H.J."/>
        </authorList>
    </citation>
    <scope>NUCLEOTIDE SEQUENCE</scope>
    <source>
        <strain evidence="2">JCM 10667</strain>
    </source>
</reference>
<reference evidence="5" key="2">
    <citation type="journal article" date="2019" name="Int. J. Syst. Evol. Microbiol.">
        <title>The Global Catalogue of Microorganisms (GCM) 10K type strain sequencing project: providing services to taxonomists for standard genome sequencing and annotation.</title>
        <authorList>
            <consortium name="The Broad Institute Genomics Platform"/>
            <consortium name="The Broad Institute Genome Sequencing Center for Infectious Disease"/>
            <person name="Wu L."/>
            <person name="Ma J."/>
        </authorList>
    </citation>
    <scope>NUCLEOTIDE SEQUENCE [LARGE SCALE GENOMIC DNA]</scope>
    <source>
        <strain evidence="5">JCM 10667</strain>
    </source>
</reference>
<evidence type="ECO:0000256" key="1">
    <source>
        <dbReference type="SAM" id="Phobius"/>
    </source>
</evidence>
<evidence type="ECO:0000313" key="5">
    <source>
        <dbReference type="Proteomes" id="UP001501427"/>
    </source>
</evidence>
<protein>
    <recommendedName>
        <fullName evidence="6">DUF2975 domain-containing protein</fullName>
    </recommendedName>
</protein>
<comment type="caution">
    <text evidence="3">The sequence shown here is derived from an EMBL/GenBank/DDBJ whole genome shotgun (WGS) entry which is preliminary data.</text>
</comment>
<sequence length="201" mass="21522">MKTTSWWRTLDRHSLEGIISLGLLGVGLSILFPFLGVTGLIPPTETREVHLDDRAQVTAPSADGMTLQGTHQAELTVSDPGLLDRVLLVGPQIVQGILVLAILTLIMQIATTFRADQEIFDRRNTRRLFAVAATLLVTATFVPALDVLATTVLVSGTPMEQAVEISYELSALPVLLSFLAAGLAGAFGYGTRLRADTEGLV</sequence>
<evidence type="ECO:0000313" key="3">
    <source>
        <dbReference type="EMBL" id="MBB4777744.1"/>
    </source>
</evidence>
<feature type="transmembrane region" description="Helical" evidence="1">
    <location>
        <begin position="21"/>
        <end position="41"/>
    </location>
</feature>
<accession>A0A7W7III9</accession>
<dbReference type="EMBL" id="BAAAHD010000010">
    <property type="protein sequence ID" value="GAA0551459.1"/>
    <property type="molecule type" value="Genomic_DNA"/>
</dbReference>
<proteinExistence type="predicted"/>
<organism evidence="3 4">
    <name type="scientific">Actinomadura livida</name>
    <dbReference type="NCBI Taxonomy" id="79909"/>
    <lineage>
        <taxon>Bacteria</taxon>
        <taxon>Bacillati</taxon>
        <taxon>Actinomycetota</taxon>
        <taxon>Actinomycetes</taxon>
        <taxon>Streptosporangiales</taxon>
        <taxon>Thermomonosporaceae</taxon>
        <taxon>Actinomadura</taxon>
    </lineage>
</organism>
<reference evidence="2" key="4">
    <citation type="submission" date="2023-12" db="EMBL/GenBank/DDBJ databases">
        <authorList>
            <person name="Sun Q."/>
            <person name="Inoue M."/>
        </authorList>
    </citation>
    <scope>NUCLEOTIDE SEQUENCE</scope>
    <source>
        <strain evidence="2">JCM 10667</strain>
    </source>
</reference>
<dbReference type="EMBL" id="JACHMV010000001">
    <property type="protein sequence ID" value="MBB4777744.1"/>
    <property type="molecule type" value="Genomic_DNA"/>
</dbReference>
<dbReference type="RefSeq" id="WP_184888410.1">
    <property type="nucleotide sequence ID" value="NZ_BAAAHD010000010.1"/>
</dbReference>
<evidence type="ECO:0000313" key="4">
    <source>
        <dbReference type="Proteomes" id="UP000549343"/>
    </source>
</evidence>
<name>A0A7W7III9_9ACTN</name>
<dbReference type="AlphaFoldDB" id="A0A7W7III9"/>
<keyword evidence="5" id="KW-1185">Reference proteome</keyword>
<keyword evidence="1" id="KW-0812">Transmembrane</keyword>